<evidence type="ECO:0000313" key="2">
    <source>
        <dbReference type="Proteomes" id="UP000193990"/>
    </source>
</evidence>
<protein>
    <submittedName>
        <fullName evidence="1">Uncharacterized protein</fullName>
    </submittedName>
</protein>
<name>A0A1X1R348_MYCBE</name>
<proteinExistence type="predicted"/>
<dbReference type="STRING" id="56425.AWB93_12660"/>
<sequence length="91" mass="10036">MTVTQTPEKAESRWAELSDEVLESVEASRKQAIESVRKFVDQVTGDIPDEAKRKNVIDAALDLTEELVTGRIEFFRSVVRSAGQAVGGKQS</sequence>
<dbReference type="EMBL" id="LQOK01000029">
    <property type="protein sequence ID" value="ORU98705.1"/>
    <property type="molecule type" value="Genomic_DNA"/>
</dbReference>
<dbReference type="Proteomes" id="UP000193990">
    <property type="component" value="Unassembled WGS sequence"/>
</dbReference>
<keyword evidence="2" id="KW-1185">Reference proteome</keyword>
<reference evidence="1 2" key="1">
    <citation type="submission" date="2016-01" db="EMBL/GenBank/DDBJ databases">
        <title>The new phylogeny of the genus Mycobacterium.</title>
        <authorList>
            <person name="Tarcisio F."/>
            <person name="Conor M."/>
            <person name="Antonella G."/>
            <person name="Elisabetta G."/>
            <person name="Giulia F.S."/>
            <person name="Sara T."/>
            <person name="Anna F."/>
            <person name="Clotilde B."/>
            <person name="Roberto B."/>
            <person name="Veronica D.S."/>
            <person name="Fabio R."/>
            <person name="Monica P."/>
            <person name="Olivier J."/>
            <person name="Enrico T."/>
            <person name="Nicola S."/>
        </authorList>
    </citation>
    <scope>NUCLEOTIDE SEQUENCE [LARGE SCALE GENOMIC DNA]</scope>
    <source>
        <strain evidence="1 2">DSM 44277</strain>
    </source>
</reference>
<accession>A0A1X1R348</accession>
<gene>
    <name evidence="1" type="ORF">AWB93_12660</name>
</gene>
<evidence type="ECO:0000313" key="1">
    <source>
        <dbReference type="EMBL" id="ORU98705.1"/>
    </source>
</evidence>
<comment type="caution">
    <text evidence="1">The sequence shown here is derived from an EMBL/GenBank/DDBJ whole genome shotgun (WGS) entry which is preliminary data.</text>
</comment>
<dbReference type="AlphaFoldDB" id="A0A1X1R348"/>
<organism evidence="1 2">
    <name type="scientific">Mycobacterium bohemicum</name>
    <dbReference type="NCBI Taxonomy" id="56425"/>
    <lineage>
        <taxon>Bacteria</taxon>
        <taxon>Bacillati</taxon>
        <taxon>Actinomycetota</taxon>
        <taxon>Actinomycetes</taxon>
        <taxon>Mycobacteriales</taxon>
        <taxon>Mycobacteriaceae</taxon>
        <taxon>Mycobacterium</taxon>
    </lineage>
</organism>